<dbReference type="Gene3D" id="1.10.1760.20">
    <property type="match status" value="1"/>
</dbReference>
<sequence length="159" mass="15963">MGFVLVALVAPLAQVLLVNRAAWGGPDLVTLAVVWPALARGPVWGCVAGLVAGLAADVTPPADGTVGRTALALSLTGLLAGWLRRPSRATRRPLVAGVLGAGLGTVLPCVAAAGLGDEVWASATAGLPLTLAWTVPLGAVLGALHARRRPAAEVVPRRV</sequence>
<dbReference type="EMBL" id="CP017717">
    <property type="protein sequence ID" value="AQZ60813.1"/>
    <property type="molecule type" value="Genomic_DNA"/>
</dbReference>
<evidence type="ECO:0000256" key="1">
    <source>
        <dbReference type="SAM" id="Phobius"/>
    </source>
</evidence>
<proteinExistence type="predicted"/>
<gene>
    <name evidence="2" type="ORF">BKM31_04235</name>
</gene>
<dbReference type="Proteomes" id="UP000190797">
    <property type="component" value="Chromosome"/>
</dbReference>
<organism evidence="2 3">
    <name type="scientific">[Actinomadura] parvosata subsp. kistnae</name>
    <dbReference type="NCBI Taxonomy" id="1909395"/>
    <lineage>
        <taxon>Bacteria</taxon>
        <taxon>Bacillati</taxon>
        <taxon>Actinomycetota</taxon>
        <taxon>Actinomycetes</taxon>
        <taxon>Streptosporangiales</taxon>
        <taxon>Streptosporangiaceae</taxon>
        <taxon>Nonomuraea</taxon>
    </lineage>
</organism>
<evidence type="ECO:0000313" key="3">
    <source>
        <dbReference type="Proteomes" id="UP000190797"/>
    </source>
</evidence>
<keyword evidence="1" id="KW-0812">Transmembrane</keyword>
<feature type="transmembrane region" description="Helical" evidence="1">
    <location>
        <begin position="119"/>
        <end position="144"/>
    </location>
</feature>
<feature type="transmembrane region" description="Helical" evidence="1">
    <location>
        <begin position="94"/>
        <end position="113"/>
    </location>
</feature>
<evidence type="ECO:0000313" key="2">
    <source>
        <dbReference type="EMBL" id="AQZ60813.1"/>
    </source>
</evidence>
<dbReference type="STRING" id="1909395.BKM31_04235"/>
<keyword evidence="1" id="KW-1133">Transmembrane helix</keyword>
<name>A0A1U9ZS97_9ACTN</name>
<keyword evidence="3" id="KW-1185">Reference proteome</keyword>
<dbReference type="KEGG" id="noa:BKM31_04235"/>
<evidence type="ECO:0008006" key="4">
    <source>
        <dbReference type="Google" id="ProtNLM"/>
    </source>
</evidence>
<reference evidence="3" key="1">
    <citation type="journal article" date="2017" name="Med. Chem. Commun.">
        <title>Nonomuraea sp. ATCC 55076 harbours the largest actinomycete chromosome to date and the kistamicin biosynthetic gene cluster.</title>
        <authorList>
            <person name="Nazari B."/>
            <person name="Forneris C.C."/>
            <person name="Gibson M.I."/>
            <person name="Moon K."/>
            <person name="Schramma K.R."/>
            <person name="Seyedsayamdost M.R."/>
        </authorList>
    </citation>
    <scope>NUCLEOTIDE SEQUENCE [LARGE SCALE GENOMIC DNA]</scope>
    <source>
        <strain evidence="3">ATCC 55076</strain>
    </source>
</reference>
<accession>A0A1U9ZS97</accession>
<keyword evidence="1" id="KW-0472">Membrane</keyword>
<dbReference type="AlphaFoldDB" id="A0A1U9ZS97"/>
<dbReference type="RefSeq" id="WP_080036874.1">
    <property type="nucleotide sequence ID" value="NZ_OOHJ01000015.1"/>
</dbReference>
<protein>
    <recommendedName>
        <fullName evidence="4">Rod shape-determining protein MreD</fullName>
    </recommendedName>
</protein>